<sequence length="392" mass="44592">MASLDNHACEVNRRNLQRKIITMTAVGKLFEEMGNCVSCNGGSTNEQVELHESRNDARNSELQVPNCIISSGISMRTDYSTACRLDNVNLMNGSSSNQHVTLDSPALASQKSDKKAFYSRIPPLGRVGSADKDKKSLINASITDNNNAYSEIKISALFEHYKDPHEDTILAEGIERLCRDLELKPEDFRVLVLAWKFGAEQMCRFTRVEFYRGMRALKTDSIQGVRAVLAAIAHDVQNDSTQFKDLYRFAFKFGLDSDLGQRILPIDMAISLWRVVFWAREPPVLERWFNFLEAHPLIRGIPRDTWNMFLNFVETVGTDLSSYDDTEAWPSLFDDFVEYENDQLNQNITTSRETNFSLASKDQQQPLNNSQLNIIDIESQQPQFCDNSCSQP</sequence>
<dbReference type="GO" id="GO:0048471">
    <property type="term" value="C:perinuclear region of cytoplasm"/>
    <property type="evidence" value="ECO:0007669"/>
    <property type="project" value="UniProtKB-SubCell"/>
</dbReference>
<evidence type="ECO:0000256" key="4">
    <source>
        <dbReference type="ARBA" id="ARBA00022475"/>
    </source>
</evidence>
<dbReference type="Pfam" id="PF03556">
    <property type="entry name" value="Cullin_binding"/>
    <property type="match status" value="1"/>
</dbReference>
<accession>A0A8J2K0F8</accession>
<dbReference type="EMBL" id="CAJVCH010193748">
    <property type="protein sequence ID" value="CAG7730410.1"/>
    <property type="molecule type" value="Genomic_DNA"/>
</dbReference>
<dbReference type="GO" id="GO:0045116">
    <property type="term" value="P:protein neddylation"/>
    <property type="evidence" value="ECO:0007669"/>
    <property type="project" value="TreeGrafter"/>
</dbReference>
<dbReference type="FunFam" id="1.10.238.10:FF:000126">
    <property type="entry name" value="DCN1-like protein"/>
    <property type="match status" value="1"/>
</dbReference>
<reference evidence="12" key="1">
    <citation type="submission" date="2021-06" db="EMBL/GenBank/DDBJ databases">
        <authorList>
            <person name="Hodson N. C."/>
            <person name="Mongue J. A."/>
            <person name="Jaron S. K."/>
        </authorList>
    </citation>
    <scope>NUCLEOTIDE SEQUENCE</scope>
</reference>
<dbReference type="InterPro" id="IPR014764">
    <property type="entry name" value="DCN-prot"/>
</dbReference>
<dbReference type="OrthoDB" id="27198at2759"/>
<dbReference type="PROSITE" id="PS51229">
    <property type="entry name" value="DCUN1"/>
    <property type="match status" value="1"/>
</dbReference>
<organism evidence="12 13">
    <name type="scientific">Allacma fusca</name>
    <dbReference type="NCBI Taxonomy" id="39272"/>
    <lineage>
        <taxon>Eukaryota</taxon>
        <taxon>Metazoa</taxon>
        <taxon>Ecdysozoa</taxon>
        <taxon>Arthropoda</taxon>
        <taxon>Hexapoda</taxon>
        <taxon>Collembola</taxon>
        <taxon>Symphypleona</taxon>
        <taxon>Sminthuridae</taxon>
        <taxon>Allacma</taxon>
    </lineage>
</organism>
<evidence type="ECO:0000256" key="5">
    <source>
        <dbReference type="ARBA" id="ARBA00022490"/>
    </source>
</evidence>
<dbReference type="GO" id="GO:0000151">
    <property type="term" value="C:ubiquitin ligase complex"/>
    <property type="evidence" value="ECO:0007669"/>
    <property type="project" value="TreeGrafter"/>
</dbReference>
<comment type="subcellular location">
    <subcellularLocation>
        <location evidence="2">Cell membrane</location>
    </subcellularLocation>
    <subcellularLocation>
        <location evidence="3">Cytoplasm</location>
        <location evidence="3">Perinuclear region</location>
    </subcellularLocation>
    <subcellularLocation>
        <location evidence="1">Nucleus</location>
    </subcellularLocation>
</comment>
<dbReference type="Proteomes" id="UP000708208">
    <property type="component" value="Unassembled WGS sequence"/>
</dbReference>
<dbReference type="GO" id="GO:2000436">
    <property type="term" value="P:positive regulation of protein neddylation"/>
    <property type="evidence" value="ECO:0007669"/>
    <property type="project" value="UniProtKB-ARBA"/>
</dbReference>
<dbReference type="AlphaFoldDB" id="A0A8J2K0F8"/>
<comment type="caution">
    <text evidence="12">The sequence shown here is derived from an EMBL/GenBank/DDBJ whole genome shotgun (WGS) entry which is preliminary data.</text>
</comment>
<dbReference type="GO" id="GO:0032182">
    <property type="term" value="F:ubiquitin-like protein binding"/>
    <property type="evidence" value="ECO:0007669"/>
    <property type="project" value="TreeGrafter"/>
</dbReference>
<evidence type="ECO:0000256" key="3">
    <source>
        <dbReference type="ARBA" id="ARBA00004556"/>
    </source>
</evidence>
<dbReference type="FunFam" id="1.10.238.200:FF:000003">
    <property type="entry name" value="DCN1-like protein 3"/>
    <property type="match status" value="1"/>
</dbReference>
<evidence type="ECO:0000256" key="8">
    <source>
        <dbReference type="ARBA" id="ARBA00023242"/>
    </source>
</evidence>
<dbReference type="GO" id="GO:0005634">
    <property type="term" value="C:nucleus"/>
    <property type="evidence" value="ECO:0007669"/>
    <property type="project" value="UniProtKB-SubCell"/>
</dbReference>
<evidence type="ECO:0000256" key="6">
    <source>
        <dbReference type="ARBA" id="ARBA00022707"/>
    </source>
</evidence>
<comment type="function">
    <text evidence="10">Neddylation of cullins play an essential role in the regulation of SCF-type complexes activity.</text>
</comment>
<protein>
    <recommendedName>
        <fullName evidence="10">Defective in cullin neddylation protein</fullName>
    </recommendedName>
</protein>
<dbReference type="GO" id="GO:0097602">
    <property type="term" value="F:cullin family protein binding"/>
    <property type="evidence" value="ECO:0007669"/>
    <property type="project" value="TreeGrafter"/>
</dbReference>
<evidence type="ECO:0000256" key="10">
    <source>
        <dbReference type="RuleBase" id="RU410713"/>
    </source>
</evidence>
<feature type="domain" description="DCUN1" evidence="11">
    <location>
        <begin position="149"/>
        <end position="341"/>
    </location>
</feature>
<dbReference type="GO" id="GO:0031624">
    <property type="term" value="F:ubiquitin conjugating enzyme binding"/>
    <property type="evidence" value="ECO:0007669"/>
    <property type="project" value="TreeGrafter"/>
</dbReference>
<dbReference type="InterPro" id="IPR005176">
    <property type="entry name" value="PONY_dom"/>
</dbReference>
<dbReference type="PANTHER" id="PTHR12281">
    <property type="entry name" value="RP42 RELATED"/>
    <property type="match status" value="1"/>
</dbReference>
<keyword evidence="7" id="KW-0472">Membrane</keyword>
<keyword evidence="5" id="KW-0963">Cytoplasm</keyword>
<dbReference type="GO" id="GO:0005886">
    <property type="term" value="C:plasma membrane"/>
    <property type="evidence" value="ECO:0007669"/>
    <property type="project" value="UniProtKB-SubCell"/>
</dbReference>
<keyword evidence="6" id="KW-0519">Myristate</keyword>
<dbReference type="PANTHER" id="PTHR12281:SF31">
    <property type="entry name" value="DCN1-LIKE PROTEIN 3"/>
    <property type="match status" value="1"/>
</dbReference>
<keyword evidence="8" id="KW-0539">Nucleus</keyword>
<proteinExistence type="predicted"/>
<name>A0A8J2K0F8_9HEXA</name>
<evidence type="ECO:0000256" key="7">
    <source>
        <dbReference type="ARBA" id="ARBA00023136"/>
    </source>
</evidence>
<evidence type="ECO:0000259" key="11">
    <source>
        <dbReference type="PROSITE" id="PS51229"/>
    </source>
</evidence>
<evidence type="ECO:0000313" key="13">
    <source>
        <dbReference type="Proteomes" id="UP000708208"/>
    </source>
</evidence>
<keyword evidence="13" id="KW-1185">Reference proteome</keyword>
<evidence type="ECO:0000256" key="9">
    <source>
        <dbReference type="ARBA" id="ARBA00023288"/>
    </source>
</evidence>
<gene>
    <name evidence="12" type="ORF">AFUS01_LOCUS19056</name>
</gene>
<evidence type="ECO:0000256" key="2">
    <source>
        <dbReference type="ARBA" id="ARBA00004236"/>
    </source>
</evidence>
<evidence type="ECO:0000313" key="12">
    <source>
        <dbReference type="EMBL" id="CAG7730410.1"/>
    </source>
</evidence>
<keyword evidence="4" id="KW-1003">Cell membrane</keyword>
<evidence type="ECO:0000256" key="1">
    <source>
        <dbReference type="ARBA" id="ARBA00004123"/>
    </source>
</evidence>
<keyword evidence="9" id="KW-0449">Lipoprotein</keyword>